<dbReference type="AlphaFoldDB" id="A0A1I2VSL2"/>
<dbReference type="Pfam" id="PF13302">
    <property type="entry name" value="Acetyltransf_3"/>
    <property type="match status" value="1"/>
</dbReference>
<reference evidence="3 4" key="1">
    <citation type="submission" date="2016-10" db="EMBL/GenBank/DDBJ databases">
        <authorList>
            <person name="de Groot N.N."/>
        </authorList>
    </citation>
    <scope>NUCLEOTIDE SEQUENCE [LARGE SCALE GENOMIC DNA]</scope>
    <source>
        <strain evidence="3 4">CPCC 202808</strain>
    </source>
</reference>
<evidence type="ECO:0000313" key="5">
    <source>
        <dbReference type="Proteomes" id="UP000533017"/>
    </source>
</evidence>
<evidence type="ECO:0000313" key="2">
    <source>
        <dbReference type="EMBL" id="NYH83264.1"/>
    </source>
</evidence>
<organism evidence="3 4">
    <name type="scientific">Actinopolymorpha cephalotaxi</name>
    <dbReference type="NCBI Taxonomy" id="504797"/>
    <lineage>
        <taxon>Bacteria</taxon>
        <taxon>Bacillati</taxon>
        <taxon>Actinomycetota</taxon>
        <taxon>Actinomycetes</taxon>
        <taxon>Propionibacteriales</taxon>
        <taxon>Actinopolymorphaceae</taxon>
        <taxon>Actinopolymorpha</taxon>
    </lineage>
</organism>
<dbReference type="RefSeq" id="WP_175542584.1">
    <property type="nucleotide sequence ID" value="NZ_FOOI01000009.1"/>
</dbReference>
<keyword evidence="5" id="KW-1185">Reference proteome</keyword>
<dbReference type="InterPro" id="IPR000182">
    <property type="entry name" value="GNAT_dom"/>
</dbReference>
<gene>
    <name evidence="2" type="ORF">FHR37_002115</name>
    <name evidence="3" type="ORF">SAMN05421678_109244</name>
</gene>
<feature type="domain" description="N-acetyltransferase" evidence="1">
    <location>
        <begin position="15"/>
        <end position="180"/>
    </location>
</feature>
<accession>A0A1I2VSL2</accession>
<dbReference type="Proteomes" id="UP000199052">
    <property type="component" value="Unassembled WGS sequence"/>
</dbReference>
<dbReference type="PROSITE" id="PS51186">
    <property type="entry name" value="GNAT"/>
    <property type="match status" value="1"/>
</dbReference>
<dbReference type="SUPFAM" id="SSF55729">
    <property type="entry name" value="Acyl-CoA N-acyltransferases (Nat)"/>
    <property type="match status" value="1"/>
</dbReference>
<dbReference type="GO" id="GO:0008999">
    <property type="term" value="F:protein-N-terminal-alanine acetyltransferase activity"/>
    <property type="evidence" value="ECO:0007669"/>
    <property type="project" value="TreeGrafter"/>
</dbReference>
<dbReference type="STRING" id="504797.SAMN05421678_109244"/>
<reference evidence="2 5" key="2">
    <citation type="submission" date="2020-07" db="EMBL/GenBank/DDBJ databases">
        <title>Sequencing the genomes of 1000 actinobacteria strains.</title>
        <authorList>
            <person name="Klenk H.-P."/>
        </authorList>
    </citation>
    <scope>NUCLEOTIDE SEQUENCE [LARGE SCALE GENOMIC DNA]</scope>
    <source>
        <strain evidence="2 5">DSM 45117</strain>
    </source>
</reference>
<dbReference type="PANTHER" id="PTHR43441:SF10">
    <property type="entry name" value="ACETYLTRANSFERASE"/>
    <property type="match status" value="1"/>
</dbReference>
<keyword evidence="3" id="KW-0808">Transferase</keyword>
<dbReference type="GO" id="GO:1990189">
    <property type="term" value="F:protein N-terminal-serine acetyltransferase activity"/>
    <property type="evidence" value="ECO:0007669"/>
    <property type="project" value="TreeGrafter"/>
</dbReference>
<dbReference type="Proteomes" id="UP000533017">
    <property type="component" value="Unassembled WGS sequence"/>
</dbReference>
<dbReference type="Gene3D" id="3.40.630.30">
    <property type="match status" value="1"/>
</dbReference>
<protein>
    <submittedName>
        <fullName evidence="3">Protein N-acetyltransferase, RimJ/RimL family</fullName>
    </submittedName>
    <submittedName>
        <fullName evidence="2">RimJ/RimL family protein N-acetyltransferase</fullName>
    </submittedName>
</protein>
<dbReference type="EMBL" id="JACBZA010000001">
    <property type="protein sequence ID" value="NYH83264.1"/>
    <property type="molecule type" value="Genomic_DNA"/>
</dbReference>
<dbReference type="GO" id="GO:0005737">
    <property type="term" value="C:cytoplasm"/>
    <property type="evidence" value="ECO:0007669"/>
    <property type="project" value="TreeGrafter"/>
</dbReference>
<evidence type="ECO:0000313" key="4">
    <source>
        <dbReference type="Proteomes" id="UP000199052"/>
    </source>
</evidence>
<name>A0A1I2VSL2_9ACTN</name>
<proteinExistence type="predicted"/>
<dbReference type="PANTHER" id="PTHR43441">
    <property type="entry name" value="RIBOSOMAL-PROTEIN-SERINE ACETYLTRANSFERASE"/>
    <property type="match status" value="1"/>
</dbReference>
<evidence type="ECO:0000313" key="3">
    <source>
        <dbReference type="EMBL" id="SFG90201.1"/>
    </source>
</evidence>
<dbReference type="EMBL" id="FOOI01000009">
    <property type="protein sequence ID" value="SFG90201.1"/>
    <property type="molecule type" value="Genomic_DNA"/>
</dbReference>
<dbReference type="InterPro" id="IPR051908">
    <property type="entry name" value="Ribosomal_N-acetyltransferase"/>
</dbReference>
<sequence length="189" mass="20379">MLLTFPDPALAAAGIVLRQAEAGDAPWITAACSDRELSRYVPSIPYPYSESDARTFIDRAAEDWAQGRAALFVIAQATSGESLGAVALHPSPRDSEVAEVGYWLRREARGRGAATIAVRLVAGWAFGHLGIKRLGLQTHPENSASQRVAHRAGFTREGLLRAWMATPNGRRDSVMFSLLPEDDGGGIRP</sequence>
<evidence type="ECO:0000259" key="1">
    <source>
        <dbReference type="PROSITE" id="PS51186"/>
    </source>
</evidence>
<dbReference type="InterPro" id="IPR016181">
    <property type="entry name" value="Acyl_CoA_acyltransferase"/>
</dbReference>